<dbReference type="InterPro" id="IPR008427">
    <property type="entry name" value="Extracellular_membr_CFEM_dom"/>
</dbReference>
<dbReference type="STRING" id="576137.A0A1L7XUU0"/>
<keyword evidence="11 14" id="KW-1015">Disulfide bond</keyword>
<dbReference type="OrthoDB" id="2496787at2759"/>
<feature type="disulfide bond" evidence="14">
    <location>
        <begin position="46"/>
        <end position="53"/>
    </location>
</feature>
<keyword evidence="20" id="KW-1185">Reference proteome</keyword>
<evidence type="ECO:0000256" key="11">
    <source>
        <dbReference type="ARBA" id="ARBA00023157"/>
    </source>
</evidence>
<evidence type="ECO:0000256" key="7">
    <source>
        <dbReference type="ARBA" id="ARBA00022692"/>
    </source>
</evidence>
<keyword evidence="8 17" id="KW-0732">Signal</keyword>
<dbReference type="Proteomes" id="UP000184330">
    <property type="component" value="Unassembled WGS sequence"/>
</dbReference>
<evidence type="ECO:0000256" key="8">
    <source>
        <dbReference type="ARBA" id="ARBA00022729"/>
    </source>
</evidence>
<comment type="caution">
    <text evidence="14">Lacks conserved residue(s) required for the propagation of feature annotation.</text>
</comment>
<sequence length="435" mass="47904">MKFSGIVLSAFLAILQVKLCSAQTSADALPACGLLCIEEMTLKSTCDLTNTTCICTNAQLNQAITECVATNCTIRESLSTFLALSHPAAHILIITAAATEKYSKDACGAKPRDRTRAVSGVGVTFCALGLIVFGLRVVSKLNTPGSTLGVDDMVMGFVAVELVLFGGLSVALSKNGLGLDMWNVSFGKIETFLYLFFWDELIYLSALPLTKISILLFYLRIFPRRSFKYSVYALIAANILYLISFEVVSIWQCRPIKGAWKRWDGEFKCTCNNINLQGWLSAVFNIVLDIAMLSLPMPELYKLSMSTKKKVHIMLMFGVGFFVVIISILRLKALIQFASTMNVTQDYVDLGIWSTIEVPVGVICASMPSIRPLLRNIFPKLFSTTKNDSAGMQNNSSVFSNRQKPKLVSSKPNNSDDRSFIPLVELEFSDNTGKV</sequence>
<dbReference type="SMART" id="SM00747">
    <property type="entry name" value="CFEM"/>
    <property type="match status" value="1"/>
</dbReference>
<evidence type="ECO:0000256" key="15">
    <source>
        <dbReference type="SAM" id="MobiDB-lite"/>
    </source>
</evidence>
<organism evidence="19 20">
    <name type="scientific">Phialocephala subalpina</name>
    <dbReference type="NCBI Taxonomy" id="576137"/>
    <lineage>
        <taxon>Eukaryota</taxon>
        <taxon>Fungi</taxon>
        <taxon>Dikarya</taxon>
        <taxon>Ascomycota</taxon>
        <taxon>Pezizomycotina</taxon>
        <taxon>Leotiomycetes</taxon>
        <taxon>Helotiales</taxon>
        <taxon>Mollisiaceae</taxon>
        <taxon>Phialocephala</taxon>
        <taxon>Phialocephala fortinii species complex</taxon>
    </lineage>
</organism>
<feature type="compositionally biased region" description="Polar residues" evidence="15">
    <location>
        <begin position="388"/>
        <end position="402"/>
    </location>
</feature>
<evidence type="ECO:0000256" key="6">
    <source>
        <dbReference type="ARBA" id="ARBA00022622"/>
    </source>
</evidence>
<feature type="disulfide bond" evidence="14">
    <location>
        <begin position="36"/>
        <end position="67"/>
    </location>
</feature>
<feature type="signal peptide" evidence="17">
    <location>
        <begin position="1"/>
        <end position="22"/>
    </location>
</feature>
<evidence type="ECO:0000256" key="14">
    <source>
        <dbReference type="PROSITE-ProRule" id="PRU01356"/>
    </source>
</evidence>
<feature type="disulfide bond" evidence="14">
    <location>
        <begin position="32"/>
        <end position="72"/>
    </location>
</feature>
<evidence type="ECO:0000256" key="9">
    <source>
        <dbReference type="ARBA" id="ARBA00022989"/>
    </source>
</evidence>
<dbReference type="EMBL" id="FJOG01000059">
    <property type="protein sequence ID" value="CZR68781.1"/>
    <property type="molecule type" value="Genomic_DNA"/>
</dbReference>
<keyword evidence="5" id="KW-0964">Secreted</keyword>
<keyword evidence="12" id="KW-0449">Lipoprotein</keyword>
<dbReference type="Pfam" id="PF05730">
    <property type="entry name" value="CFEM"/>
    <property type="match status" value="1"/>
</dbReference>
<feature type="transmembrane region" description="Helical" evidence="16">
    <location>
        <begin position="150"/>
        <end position="172"/>
    </location>
</feature>
<evidence type="ECO:0000256" key="1">
    <source>
        <dbReference type="ARBA" id="ARBA00004141"/>
    </source>
</evidence>
<feature type="chain" id="PRO_5012114848" evidence="17">
    <location>
        <begin position="23"/>
        <end position="435"/>
    </location>
</feature>
<keyword evidence="9 16" id="KW-1133">Transmembrane helix</keyword>
<dbReference type="PANTHER" id="PTHR33048:SF160">
    <property type="entry name" value="SAT4 FAMILY MEMBRANE PROTEIN"/>
    <property type="match status" value="1"/>
</dbReference>
<evidence type="ECO:0000313" key="20">
    <source>
        <dbReference type="Proteomes" id="UP000184330"/>
    </source>
</evidence>
<evidence type="ECO:0000256" key="13">
    <source>
        <dbReference type="ARBA" id="ARBA00038359"/>
    </source>
</evidence>
<evidence type="ECO:0000256" key="5">
    <source>
        <dbReference type="ARBA" id="ARBA00022525"/>
    </source>
</evidence>
<reference evidence="19 20" key="1">
    <citation type="submission" date="2016-03" db="EMBL/GenBank/DDBJ databases">
        <authorList>
            <person name="Ploux O."/>
        </authorList>
    </citation>
    <scope>NUCLEOTIDE SEQUENCE [LARGE SCALE GENOMIC DNA]</scope>
    <source>
        <strain evidence="19 20">UAMH 11012</strain>
    </source>
</reference>
<evidence type="ECO:0000256" key="10">
    <source>
        <dbReference type="ARBA" id="ARBA00023136"/>
    </source>
</evidence>
<evidence type="ECO:0000256" key="17">
    <source>
        <dbReference type="SAM" id="SignalP"/>
    </source>
</evidence>
<feature type="transmembrane region" description="Helical" evidence="16">
    <location>
        <begin position="282"/>
        <end position="301"/>
    </location>
</feature>
<feature type="transmembrane region" description="Helical" evidence="16">
    <location>
        <begin position="313"/>
        <end position="331"/>
    </location>
</feature>
<protein>
    <submittedName>
        <fullName evidence="19">Related to integral membrane protein PTH11</fullName>
    </submittedName>
</protein>
<dbReference type="PROSITE" id="PS52012">
    <property type="entry name" value="CFEM"/>
    <property type="match status" value="1"/>
</dbReference>
<keyword evidence="7 16" id="KW-0812">Transmembrane</keyword>
<dbReference type="Pfam" id="PF20684">
    <property type="entry name" value="Fung_rhodopsin"/>
    <property type="match status" value="1"/>
</dbReference>
<evidence type="ECO:0000256" key="3">
    <source>
        <dbReference type="ARBA" id="ARBA00004613"/>
    </source>
</evidence>
<evidence type="ECO:0000259" key="18">
    <source>
        <dbReference type="PROSITE" id="PS52012"/>
    </source>
</evidence>
<evidence type="ECO:0000256" key="2">
    <source>
        <dbReference type="ARBA" id="ARBA00004589"/>
    </source>
</evidence>
<dbReference type="AlphaFoldDB" id="A0A1L7XUU0"/>
<comment type="subcellular location">
    <subcellularLocation>
        <location evidence="2">Membrane</location>
        <topology evidence="2">Lipid-anchor</topology>
        <topology evidence="2">GPI-anchor</topology>
    </subcellularLocation>
    <subcellularLocation>
        <location evidence="1">Membrane</location>
        <topology evidence="1">Multi-pass membrane protein</topology>
    </subcellularLocation>
    <subcellularLocation>
        <location evidence="3">Secreted</location>
    </subcellularLocation>
</comment>
<gene>
    <name evidence="19" type="ORF">PAC_18680</name>
</gene>
<dbReference type="GO" id="GO:0098552">
    <property type="term" value="C:side of membrane"/>
    <property type="evidence" value="ECO:0007669"/>
    <property type="project" value="UniProtKB-KW"/>
</dbReference>
<feature type="region of interest" description="Disordered" evidence="15">
    <location>
        <begin position="388"/>
        <end position="416"/>
    </location>
</feature>
<feature type="transmembrane region" description="Helical" evidence="16">
    <location>
        <begin position="117"/>
        <end position="138"/>
    </location>
</feature>
<feature type="domain" description="CFEM" evidence="18">
    <location>
        <begin position="4"/>
        <end position="119"/>
    </location>
</feature>
<feature type="transmembrane region" description="Helical" evidence="16">
    <location>
        <begin position="231"/>
        <end position="251"/>
    </location>
</feature>
<evidence type="ECO:0000256" key="16">
    <source>
        <dbReference type="SAM" id="Phobius"/>
    </source>
</evidence>
<dbReference type="InterPro" id="IPR052337">
    <property type="entry name" value="SAT4-like"/>
</dbReference>
<feature type="transmembrane region" description="Helical" evidence="16">
    <location>
        <begin position="192"/>
        <end position="219"/>
    </location>
</feature>
<comment type="similarity">
    <text evidence="4">Belongs to the RBT5 family.</text>
</comment>
<keyword evidence="10 16" id="KW-0472">Membrane</keyword>
<evidence type="ECO:0000256" key="12">
    <source>
        <dbReference type="ARBA" id="ARBA00023288"/>
    </source>
</evidence>
<evidence type="ECO:0000313" key="19">
    <source>
        <dbReference type="EMBL" id="CZR68781.1"/>
    </source>
</evidence>
<evidence type="ECO:0000256" key="4">
    <source>
        <dbReference type="ARBA" id="ARBA00010031"/>
    </source>
</evidence>
<keyword evidence="6" id="KW-0336">GPI-anchor</keyword>
<name>A0A1L7XUU0_9HELO</name>
<accession>A0A1L7XUU0</accession>
<comment type="similarity">
    <text evidence="13">Belongs to the SAT4 family.</text>
</comment>
<proteinExistence type="inferred from homology"/>
<dbReference type="InterPro" id="IPR049326">
    <property type="entry name" value="Rhodopsin_dom_fungi"/>
</dbReference>
<dbReference type="PANTHER" id="PTHR33048">
    <property type="entry name" value="PTH11-LIKE INTEGRAL MEMBRANE PROTEIN (AFU_ORTHOLOGUE AFUA_5G11245)"/>
    <property type="match status" value="1"/>
</dbReference>
<dbReference type="GO" id="GO:0005576">
    <property type="term" value="C:extracellular region"/>
    <property type="evidence" value="ECO:0007669"/>
    <property type="project" value="UniProtKB-SubCell"/>
</dbReference>
<keyword evidence="6" id="KW-0325">Glycoprotein</keyword>